<evidence type="ECO:0000256" key="1">
    <source>
        <dbReference type="ARBA" id="ARBA00022729"/>
    </source>
</evidence>
<evidence type="ECO:0000256" key="3">
    <source>
        <dbReference type="SAM" id="SignalP"/>
    </source>
</evidence>
<gene>
    <name evidence="4" type="ORF">KHLLAP_LOCUS3752</name>
</gene>
<evidence type="ECO:0000313" key="4">
    <source>
        <dbReference type="EMBL" id="CAJ2503284.1"/>
    </source>
</evidence>
<feature type="region of interest" description="Disordered" evidence="2">
    <location>
        <begin position="51"/>
        <end position="186"/>
    </location>
</feature>
<proteinExistence type="predicted"/>
<dbReference type="CDD" id="cd22191">
    <property type="entry name" value="DPBB_RlpA_EXP_N-like"/>
    <property type="match status" value="1"/>
</dbReference>
<sequence length="310" mass="32041">MKSASFAAALLASVAVAQPHGHNRHHHAKRDLVTEWDTVWETATVIVDGTETETIPAAKPTTSDSPGQFLETSSSAPAAEPTVQSVVDTPTYVAAPSSSSSTTSTSTSTPVVEPTTPTAAAPTTPTTTETPTTQAAPTTTETPTQAAPITTETPTTQAAPTTEAAPTTYPTVEAPSSTTTAAGSTSTLAGADKIQYDVKTPSEITYYTVGPGACGYDDSGKDSSENIVAIPHAFWDSISMATSLGVDEPAHPLCNKVISIQSKTGTTTGTIRDRCGGCENMAIDVTSHAFIDLFGSTTSGRNDVTWWINE</sequence>
<comment type="caution">
    <text evidence="4">The sequence shown here is derived from an EMBL/GenBank/DDBJ whole genome shotgun (WGS) entry which is preliminary data.</text>
</comment>
<feature type="signal peptide" evidence="3">
    <location>
        <begin position="1"/>
        <end position="17"/>
    </location>
</feature>
<dbReference type="Gene3D" id="2.40.40.10">
    <property type="entry name" value="RlpA-like domain"/>
    <property type="match status" value="1"/>
</dbReference>
<reference evidence="4" key="1">
    <citation type="submission" date="2023-10" db="EMBL/GenBank/DDBJ databases">
        <authorList>
            <person name="Hackl T."/>
        </authorList>
    </citation>
    <scope>NUCLEOTIDE SEQUENCE</scope>
</reference>
<dbReference type="SUPFAM" id="SSF50685">
    <property type="entry name" value="Barwin-like endoglucanases"/>
    <property type="match status" value="1"/>
</dbReference>
<dbReference type="Proteomes" id="UP001295740">
    <property type="component" value="Unassembled WGS sequence"/>
</dbReference>
<dbReference type="PANTHER" id="PTHR31836:SF28">
    <property type="entry name" value="SRCR DOMAIN-CONTAINING PROTEIN-RELATED"/>
    <property type="match status" value="1"/>
</dbReference>
<evidence type="ECO:0000256" key="2">
    <source>
        <dbReference type="SAM" id="MobiDB-lite"/>
    </source>
</evidence>
<keyword evidence="5" id="KW-1185">Reference proteome</keyword>
<dbReference type="InterPro" id="IPR051477">
    <property type="entry name" value="Expansin_CellWall"/>
</dbReference>
<dbReference type="EMBL" id="CAUWAG010000004">
    <property type="protein sequence ID" value="CAJ2503284.1"/>
    <property type="molecule type" value="Genomic_DNA"/>
</dbReference>
<accession>A0AAI8YFX9</accession>
<name>A0AAI8YFX9_9PEZI</name>
<organism evidence="4 5">
    <name type="scientific">Anthostomella pinea</name>
    <dbReference type="NCBI Taxonomy" id="933095"/>
    <lineage>
        <taxon>Eukaryota</taxon>
        <taxon>Fungi</taxon>
        <taxon>Dikarya</taxon>
        <taxon>Ascomycota</taxon>
        <taxon>Pezizomycotina</taxon>
        <taxon>Sordariomycetes</taxon>
        <taxon>Xylariomycetidae</taxon>
        <taxon>Xylariales</taxon>
        <taxon>Xylariaceae</taxon>
        <taxon>Anthostomella</taxon>
    </lineage>
</organism>
<dbReference type="AlphaFoldDB" id="A0AAI8YFX9"/>
<feature type="chain" id="PRO_5042583548" evidence="3">
    <location>
        <begin position="18"/>
        <end position="310"/>
    </location>
</feature>
<evidence type="ECO:0000313" key="5">
    <source>
        <dbReference type="Proteomes" id="UP001295740"/>
    </source>
</evidence>
<feature type="compositionally biased region" description="Low complexity" evidence="2">
    <location>
        <begin position="89"/>
        <end position="186"/>
    </location>
</feature>
<dbReference type="InterPro" id="IPR036908">
    <property type="entry name" value="RlpA-like_sf"/>
</dbReference>
<protein>
    <submittedName>
        <fullName evidence="4">Uu.00g106780.m01.CDS01</fullName>
    </submittedName>
</protein>
<feature type="compositionally biased region" description="Polar residues" evidence="2">
    <location>
        <begin position="60"/>
        <end position="88"/>
    </location>
</feature>
<keyword evidence="1 3" id="KW-0732">Signal</keyword>
<dbReference type="PANTHER" id="PTHR31836">
    <property type="match status" value="1"/>
</dbReference>